<organism evidence="1 2">
    <name type="scientific">Marivirga salinarum</name>
    <dbReference type="NCBI Taxonomy" id="3059078"/>
    <lineage>
        <taxon>Bacteria</taxon>
        <taxon>Pseudomonadati</taxon>
        <taxon>Bacteroidota</taxon>
        <taxon>Cytophagia</taxon>
        <taxon>Cytophagales</taxon>
        <taxon>Marivirgaceae</taxon>
        <taxon>Marivirga</taxon>
    </lineage>
</organism>
<gene>
    <name evidence="1" type="ORF">QYS49_38635</name>
</gene>
<proteinExistence type="predicted"/>
<sequence length="162" mass="18130">MSNDSNLNLTTELQHGISADDIKDFQVLVLPENFNSVSDKENLIEASDSLNMSKIFKEEGLKCANSYDLGLDVPALERRGSDIWLGQIFILDNVALPIILNVLTTFIQSKISRKSKKKTISEPEGKVHLELKMHKNGNVNKLSYKGDSETLIKVLDNLKNND</sequence>
<dbReference type="AlphaFoldDB" id="A0AA51N9V9"/>
<dbReference type="RefSeq" id="WP_308348805.1">
    <property type="nucleotide sequence ID" value="NZ_CP129971.1"/>
</dbReference>
<evidence type="ECO:0000313" key="2">
    <source>
        <dbReference type="Proteomes" id="UP001230496"/>
    </source>
</evidence>
<dbReference type="KEGG" id="msaa:QYS49_38635"/>
<dbReference type="Proteomes" id="UP001230496">
    <property type="component" value="Chromosome"/>
</dbReference>
<reference evidence="1 2" key="1">
    <citation type="submission" date="2023-08" db="EMBL/GenBank/DDBJ databases">
        <title>Comparative genomics and taxonomic characterization of three novel marine species of genus Marivirga.</title>
        <authorList>
            <person name="Muhammad N."/>
            <person name="Kim S.-G."/>
        </authorList>
    </citation>
    <scope>NUCLEOTIDE SEQUENCE [LARGE SCALE GENOMIC DNA]</scope>
    <source>
        <strain evidence="1 2">BDSF4-3</strain>
    </source>
</reference>
<name>A0AA51N9V9_9BACT</name>
<accession>A0AA51N9V9</accession>
<dbReference type="EMBL" id="CP129971">
    <property type="protein sequence ID" value="WMN11511.1"/>
    <property type="molecule type" value="Genomic_DNA"/>
</dbReference>
<protein>
    <submittedName>
        <fullName evidence="1">Uncharacterized protein</fullName>
    </submittedName>
</protein>
<evidence type="ECO:0000313" key="1">
    <source>
        <dbReference type="EMBL" id="WMN11511.1"/>
    </source>
</evidence>
<keyword evidence="2" id="KW-1185">Reference proteome</keyword>